<dbReference type="InterPro" id="IPR021109">
    <property type="entry name" value="Peptidase_aspartic_dom_sf"/>
</dbReference>
<feature type="compositionally biased region" description="Basic and acidic residues" evidence="5">
    <location>
        <begin position="388"/>
        <end position="398"/>
    </location>
</feature>
<reference evidence="7 8" key="1">
    <citation type="submission" date="2016-10" db="EMBL/GenBank/DDBJ databases">
        <title>The genome sequence of Colletotrichum fioriniae PJ7.</title>
        <authorList>
            <person name="Baroncelli R."/>
        </authorList>
    </citation>
    <scope>NUCLEOTIDE SEQUENCE [LARGE SCALE GENOMIC DNA]</scope>
    <source>
        <strain evidence="7 8">IMI 384185</strain>
    </source>
</reference>
<keyword evidence="2" id="KW-0812">Transmembrane</keyword>
<dbReference type="SUPFAM" id="SSF50630">
    <property type="entry name" value="Acid proteases"/>
    <property type="match status" value="1"/>
</dbReference>
<comment type="subcellular location">
    <subcellularLocation>
        <location evidence="1">Membrane</location>
    </subcellularLocation>
</comment>
<dbReference type="InterPro" id="IPR013636">
    <property type="entry name" value="ARMH3_C"/>
</dbReference>
<feature type="compositionally biased region" description="Polar residues" evidence="5">
    <location>
        <begin position="309"/>
        <end position="324"/>
    </location>
</feature>
<keyword evidence="3" id="KW-1133">Transmembrane helix</keyword>
<feature type="domain" description="Armadillo-like helical" evidence="6">
    <location>
        <begin position="925"/>
        <end position="1147"/>
    </location>
</feature>
<accession>A0ABQ9S592</accession>
<dbReference type="GeneID" id="85381336"/>
<dbReference type="RefSeq" id="XP_060343830.1">
    <property type="nucleotide sequence ID" value="XM_060497437.1"/>
</dbReference>
<gene>
    <name evidence="7" type="ORF">CPAR01_13183</name>
</gene>
<dbReference type="PANTHER" id="PTHR13608">
    <property type="entry name" value="ARMADILLO-LIKE HELICAL DOMAIN-CONTAINING PROTEIN 3"/>
    <property type="match status" value="1"/>
</dbReference>
<feature type="region of interest" description="Disordered" evidence="5">
    <location>
        <begin position="388"/>
        <end position="409"/>
    </location>
</feature>
<dbReference type="Proteomes" id="UP001241169">
    <property type="component" value="Unassembled WGS sequence"/>
</dbReference>
<dbReference type="Pfam" id="PF08427">
    <property type="entry name" value="ARMH3_C"/>
    <property type="match status" value="1"/>
</dbReference>
<sequence length="1149" mass="128120">MNRNPLFTLRQTTLLIQISSPSSATNPNEGIITARGLVDGYHVNALPDTGAGCNLVSSSLAKRLGFEPPCDSPEQNTGLCMANGKTIMSAGAINASWAFVEGPERTWHLTFQVIDGFALDLVLGSEFLKSSGTMNQHRARLSIIPRPQWATSVLFTSSIGSIKERLRGTINGIEVQALADSGSESSLVSLNFARCRRDWHADIDWSDQRLLRFPDGKFEQTMGSISATWAYESHSLGSASATWANESSILFHILESCVHDVILGQAALEAIEAFTEHASSFIEVDEIPAPMEFNLVIWVPAKRPKFDQATDTGATPSQNQQTSNEHQELPLESQTSENHTGLGTSLFSPSSMWAELKKKGKANKELNIERWLRPAAGWPKRDATIAKEEHRKNTEKQTGDPPQGHRGSELSNFMAREMEFEARTNQDSRKSRIPELQWGGPLHLFFVGTRIATIICPPPAASDISGSQFFFFIATDRHTSGMEASPLTRQAPPEVFKPKIVQLCVLSSILIPTNPELPPLRLAEHSPLTIFNLRTAWPYLPRHYCYAKKQDPDAEDDAERSEGFWREFFLLRPDRPALKRILDGLGPADMLALEEHTGELFARAVTAMKSGQGVADLHALDTLSVFLCSALSKKYAHPSSDIIIVLAGIDYVDTIFTDFVGAVDQIIRSGKSLELRQKAVEVVLAVTAGAYQTSLLTYFIQRDLFPSVMKFIQDTDTTERILSPFSLLGLLANYNKFEFQNPYQMRLNDFVNEATIKKIIRCIGQTCESLTTQFVDVQDDLPEGWTFNGTLRMIGLGAVARGPKPEKKPVYDAETMKQMFTKLPGEEAAVLLATYDFTHANKLFCFNLATLPAEKGEEQPLAAFTSLTSYLLQHAHLSERTTHYSHLNLMVFRLLIEDPVLCKRICSEESKGQVRLCRQRQPFLPLVRGDRILATAVLDTMVDGITHNLRRRLDVGLYTLCVGILLRVISYLSRSRTRLTYHWADLFRALLNLIRFLTQYVADLKDLSQIDLLLDNVVNLVALSLSAGEGFLPSPAAYDDLFYKVVEAGDTLTKFKESYQLGKRPSNSIDTLISVSTHYKELLAEGGKKKGNLTSMQVTEVIKQGYETLSIQAKEGLDTWDRYREADERTLLKKMARAAVADVRGLVER</sequence>
<evidence type="ECO:0000256" key="1">
    <source>
        <dbReference type="ARBA" id="ARBA00004370"/>
    </source>
</evidence>
<evidence type="ECO:0000313" key="8">
    <source>
        <dbReference type="Proteomes" id="UP001241169"/>
    </source>
</evidence>
<feature type="region of interest" description="Disordered" evidence="5">
    <location>
        <begin position="307"/>
        <end position="344"/>
    </location>
</feature>
<protein>
    <recommendedName>
        <fullName evidence="6">Armadillo-like helical domain-containing protein</fullName>
    </recommendedName>
</protein>
<evidence type="ECO:0000256" key="5">
    <source>
        <dbReference type="SAM" id="MobiDB-lite"/>
    </source>
</evidence>
<feature type="compositionally biased region" description="Polar residues" evidence="5">
    <location>
        <begin position="332"/>
        <end position="344"/>
    </location>
</feature>
<dbReference type="Gene3D" id="2.40.70.10">
    <property type="entry name" value="Acid Proteases"/>
    <property type="match status" value="1"/>
</dbReference>
<dbReference type="CDD" id="cd00303">
    <property type="entry name" value="retropepsin_like"/>
    <property type="match status" value="2"/>
</dbReference>
<evidence type="ECO:0000256" key="2">
    <source>
        <dbReference type="ARBA" id="ARBA00022692"/>
    </source>
</evidence>
<evidence type="ECO:0000256" key="4">
    <source>
        <dbReference type="ARBA" id="ARBA00023136"/>
    </source>
</evidence>
<comment type="caution">
    <text evidence="7">The sequence shown here is derived from an EMBL/GenBank/DDBJ whole genome shotgun (WGS) entry which is preliminary data.</text>
</comment>
<dbReference type="InterPro" id="IPR039868">
    <property type="entry name" value="ARMD3-like"/>
</dbReference>
<keyword evidence="4" id="KW-0472">Membrane</keyword>
<dbReference type="PANTHER" id="PTHR13608:SF3">
    <property type="entry name" value="ARMADILLO-LIKE HELICAL DOMAIN-CONTAINING PROTEIN 3"/>
    <property type="match status" value="1"/>
</dbReference>
<name>A0ABQ9S592_9PEZI</name>
<keyword evidence="8" id="KW-1185">Reference proteome</keyword>
<evidence type="ECO:0000259" key="6">
    <source>
        <dbReference type="SMART" id="SM01158"/>
    </source>
</evidence>
<proteinExistence type="predicted"/>
<dbReference type="EMBL" id="MOPA01000012">
    <property type="protein sequence ID" value="KAK1526655.1"/>
    <property type="molecule type" value="Genomic_DNA"/>
</dbReference>
<organism evidence="7 8">
    <name type="scientific">Colletotrichum paranaense</name>
    <dbReference type="NCBI Taxonomy" id="1914294"/>
    <lineage>
        <taxon>Eukaryota</taxon>
        <taxon>Fungi</taxon>
        <taxon>Dikarya</taxon>
        <taxon>Ascomycota</taxon>
        <taxon>Pezizomycotina</taxon>
        <taxon>Sordariomycetes</taxon>
        <taxon>Hypocreomycetidae</taxon>
        <taxon>Glomerellales</taxon>
        <taxon>Glomerellaceae</taxon>
        <taxon>Colletotrichum</taxon>
        <taxon>Colletotrichum acutatum species complex</taxon>
    </lineage>
</organism>
<evidence type="ECO:0000313" key="7">
    <source>
        <dbReference type="EMBL" id="KAK1526655.1"/>
    </source>
</evidence>
<evidence type="ECO:0000256" key="3">
    <source>
        <dbReference type="ARBA" id="ARBA00022989"/>
    </source>
</evidence>
<dbReference type="Pfam" id="PF13650">
    <property type="entry name" value="Asp_protease_2"/>
    <property type="match status" value="1"/>
</dbReference>
<dbReference type="SMART" id="SM01158">
    <property type="entry name" value="DUF1741"/>
    <property type="match status" value="1"/>
</dbReference>